<organism evidence="2 3">
    <name type="scientific">Lentzea alba</name>
    <dbReference type="NCBI Taxonomy" id="2714351"/>
    <lineage>
        <taxon>Bacteria</taxon>
        <taxon>Bacillati</taxon>
        <taxon>Actinomycetota</taxon>
        <taxon>Actinomycetes</taxon>
        <taxon>Pseudonocardiales</taxon>
        <taxon>Pseudonocardiaceae</taxon>
        <taxon>Lentzea</taxon>
    </lineage>
</organism>
<feature type="domain" description="VOC" evidence="1">
    <location>
        <begin position="1"/>
        <end position="117"/>
    </location>
</feature>
<dbReference type="PANTHER" id="PTHR39175:SF1">
    <property type="entry name" value="FAMILY PROTEIN, PUTATIVE (AFU_ORTHOLOGUE AFUA_3G15060)-RELATED"/>
    <property type="match status" value="1"/>
</dbReference>
<sequence>MIHHVQVTCPTGAEDEQRGFYTGVLGWTELPKPPLLAARGGCWFEVPGGGEVHVSVEDDFRPARKAHPAFVVDVEQVAEAVEAAGHPVVWADPAEIPGRLRFHTFDAVGNRVEFLASQKPVEGGVGVVQH</sequence>
<dbReference type="InterPro" id="IPR037523">
    <property type="entry name" value="VOC_core"/>
</dbReference>
<gene>
    <name evidence="2" type="ORF">G7043_29270</name>
</gene>
<reference evidence="2 3" key="1">
    <citation type="submission" date="2020-03" db="EMBL/GenBank/DDBJ databases">
        <title>Isolation and identification of active actinomycetes.</title>
        <authorList>
            <person name="Sun X."/>
        </authorList>
    </citation>
    <scope>NUCLEOTIDE SEQUENCE [LARGE SCALE GENOMIC DNA]</scope>
    <source>
        <strain evidence="2 3">NEAU-D13</strain>
    </source>
</reference>
<dbReference type="Gene3D" id="3.10.180.10">
    <property type="entry name" value="2,3-Dihydroxybiphenyl 1,2-Dioxygenase, domain 1"/>
    <property type="match status" value="1"/>
</dbReference>
<proteinExistence type="predicted"/>
<protein>
    <submittedName>
        <fullName evidence="2">Glyoxalase</fullName>
    </submittedName>
</protein>
<evidence type="ECO:0000313" key="3">
    <source>
        <dbReference type="Proteomes" id="UP000481360"/>
    </source>
</evidence>
<name>A0A7C9W454_9PSEU</name>
<evidence type="ECO:0000259" key="1">
    <source>
        <dbReference type="PROSITE" id="PS51819"/>
    </source>
</evidence>
<dbReference type="AlphaFoldDB" id="A0A7C9W454"/>
<dbReference type="PROSITE" id="PS51819">
    <property type="entry name" value="VOC"/>
    <property type="match status" value="1"/>
</dbReference>
<dbReference type="PANTHER" id="PTHR39175">
    <property type="entry name" value="FAMILY PROTEIN, PUTATIVE (AFU_ORTHOLOGUE AFUA_3G15060)-RELATED"/>
    <property type="match status" value="1"/>
</dbReference>
<comment type="caution">
    <text evidence="2">The sequence shown here is derived from an EMBL/GenBank/DDBJ whole genome shotgun (WGS) entry which is preliminary data.</text>
</comment>
<dbReference type="InterPro" id="IPR029068">
    <property type="entry name" value="Glyas_Bleomycin-R_OHBP_Dase"/>
</dbReference>
<keyword evidence="3" id="KW-1185">Reference proteome</keyword>
<dbReference type="SUPFAM" id="SSF54593">
    <property type="entry name" value="Glyoxalase/Bleomycin resistance protein/Dihydroxybiphenyl dioxygenase"/>
    <property type="match status" value="1"/>
</dbReference>
<evidence type="ECO:0000313" key="2">
    <source>
        <dbReference type="EMBL" id="NGY63019.1"/>
    </source>
</evidence>
<dbReference type="EMBL" id="JAAMPJ010000008">
    <property type="protein sequence ID" value="NGY63019.1"/>
    <property type="molecule type" value="Genomic_DNA"/>
</dbReference>
<accession>A0A7C9W454</accession>
<dbReference type="Proteomes" id="UP000481360">
    <property type="component" value="Unassembled WGS sequence"/>
</dbReference>